<dbReference type="GO" id="GO:0005829">
    <property type="term" value="C:cytosol"/>
    <property type="evidence" value="ECO:0007669"/>
    <property type="project" value="TreeGrafter"/>
</dbReference>
<evidence type="ECO:0000313" key="7">
    <source>
        <dbReference type="EMBL" id="PAD85096.1"/>
    </source>
</evidence>
<dbReference type="NCBIfam" id="NF041464">
    <property type="entry name" value="HelD_BACSU"/>
    <property type="match status" value="1"/>
</dbReference>
<dbReference type="InterPro" id="IPR000212">
    <property type="entry name" value="DNA_helicase_UvrD/REP"/>
</dbReference>
<protein>
    <submittedName>
        <fullName evidence="7">Helicase</fullName>
    </submittedName>
</protein>
<dbReference type="GO" id="GO:0043138">
    <property type="term" value="F:3'-5' DNA helicase activity"/>
    <property type="evidence" value="ECO:0007669"/>
    <property type="project" value="UniProtKB-EC"/>
</dbReference>
<organism evidence="7 8">
    <name type="scientific">Niallia circulans</name>
    <name type="common">Bacillus circulans</name>
    <dbReference type="NCBI Taxonomy" id="1397"/>
    <lineage>
        <taxon>Bacteria</taxon>
        <taxon>Bacillati</taxon>
        <taxon>Bacillota</taxon>
        <taxon>Bacilli</taxon>
        <taxon>Bacillales</taxon>
        <taxon>Bacillaceae</taxon>
        <taxon>Niallia</taxon>
    </lineage>
</organism>
<dbReference type="GO" id="GO:0016787">
    <property type="term" value="F:hydrolase activity"/>
    <property type="evidence" value="ECO:0007669"/>
    <property type="project" value="UniProtKB-UniRule"/>
</dbReference>
<reference evidence="7 8" key="1">
    <citation type="submission" date="2017-07" db="EMBL/GenBank/DDBJ databases">
        <title>Isolation and whole genome analysis of endospore-forming bacteria from heroin.</title>
        <authorList>
            <person name="Kalinowski J."/>
            <person name="Ahrens B."/>
            <person name="Al-Dilaimi A."/>
            <person name="Winkler A."/>
            <person name="Wibberg D."/>
            <person name="Schleenbecker U."/>
            <person name="Ruckert C."/>
            <person name="Wolfel R."/>
            <person name="Grass G."/>
        </authorList>
    </citation>
    <scope>NUCLEOTIDE SEQUENCE [LARGE SCALE GENOMIC DNA]</scope>
    <source>
        <strain evidence="7 8">7521-2</strain>
    </source>
</reference>
<evidence type="ECO:0000256" key="2">
    <source>
        <dbReference type="ARBA" id="ARBA00022801"/>
    </source>
</evidence>
<dbReference type="EMBL" id="NPBQ01000011">
    <property type="protein sequence ID" value="PAD85096.1"/>
    <property type="molecule type" value="Genomic_DNA"/>
</dbReference>
<dbReference type="GO" id="GO:0005524">
    <property type="term" value="F:ATP binding"/>
    <property type="evidence" value="ECO:0007669"/>
    <property type="project" value="UniProtKB-UniRule"/>
</dbReference>
<dbReference type="GO" id="GO:0003677">
    <property type="term" value="F:DNA binding"/>
    <property type="evidence" value="ECO:0007669"/>
    <property type="project" value="InterPro"/>
</dbReference>
<proteinExistence type="predicted"/>
<evidence type="ECO:0000256" key="4">
    <source>
        <dbReference type="ARBA" id="ARBA00022840"/>
    </source>
</evidence>
<dbReference type="InterPro" id="IPR014016">
    <property type="entry name" value="UvrD-like_ATP-bd"/>
</dbReference>
<evidence type="ECO:0000256" key="5">
    <source>
        <dbReference type="PROSITE-ProRule" id="PRU00560"/>
    </source>
</evidence>
<dbReference type="Proteomes" id="UP000216961">
    <property type="component" value="Unassembled WGS sequence"/>
</dbReference>
<name>A0AA91TWU0_NIACI</name>
<dbReference type="Gene3D" id="3.40.50.300">
    <property type="entry name" value="P-loop containing nucleotide triphosphate hydrolases"/>
    <property type="match status" value="3"/>
</dbReference>
<keyword evidence="2 5" id="KW-0378">Hydrolase</keyword>
<dbReference type="PANTHER" id="PTHR11070">
    <property type="entry name" value="UVRD / RECB / PCRA DNA HELICASE FAMILY MEMBER"/>
    <property type="match status" value="1"/>
</dbReference>
<feature type="domain" description="UvrD-like helicase ATP-binding" evidence="6">
    <location>
        <begin position="212"/>
        <end position="607"/>
    </location>
</feature>
<keyword evidence="4 5" id="KW-0067">ATP-binding</keyword>
<dbReference type="InterPro" id="IPR027417">
    <property type="entry name" value="P-loop_NTPase"/>
</dbReference>
<evidence type="ECO:0000259" key="6">
    <source>
        <dbReference type="PROSITE" id="PS51198"/>
    </source>
</evidence>
<dbReference type="RefSeq" id="WP_095328518.1">
    <property type="nucleotide sequence ID" value="NZ_JAPWCI010000011.1"/>
</dbReference>
<dbReference type="InterPro" id="IPR048228">
    <property type="entry name" value="HelD_bacillota"/>
</dbReference>
<feature type="binding site" evidence="5">
    <location>
        <begin position="233"/>
        <end position="240"/>
    </location>
    <ligand>
        <name>ATP</name>
        <dbReference type="ChEBI" id="CHEBI:30616"/>
    </ligand>
</feature>
<evidence type="ECO:0000313" key="8">
    <source>
        <dbReference type="Proteomes" id="UP000216961"/>
    </source>
</evidence>
<evidence type="ECO:0000256" key="1">
    <source>
        <dbReference type="ARBA" id="ARBA00022741"/>
    </source>
</evidence>
<accession>A0AA91TWU0</accession>
<dbReference type="AlphaFoldDB" id="A0AA91TWU0"/>
<dbReference type="PANTHER" id="PTHR11070:SF17">
    <property type="entry name" value="DNA HELICASE IV"/>
    <property type="match status" value="1"/>
</dbReference>
<keyword evidence="1 5" id="KW-0547">Nucleotide-binding</keyword>
<keyword evidence="3 5" id="KW-0347">Helicase</keyword>
<dbReference type="Pfam" id="PF00580">
    <property type="entry name" value="UvrD-helicase"/>
    <property type="match status" value="1"/>
</dbReference>
<comment type="caution">
    <text evidence="7">The sequence shown here is derived from an EMBL/GenBank/DDBJ whole genome shotgun (WGS) entry which is preliminary data.</text>
</comment>
<dbReference type="GO" id="GO:0000725">
    <property type="term" value="P:recombinational repair"/>
    <property type="evidence" value="ECO:0007669"/>
    <property type="project" value="TreeGrafter"/>
</dbReference>
<dbReference type="SUPFAM" id="SSF52540">
    <property type="entry name" value="P-loop containing nucleoside triphosphate hydrolases"/>
    <property type="match status" value="1"/>
</dbReference>
<gene>
    <name evidence="7" type="ORF">CHH57_01285</name>
</gene>
<sequence>MNNKEQLEKDQEQKRIDFVRKQIEEKLTVLETDINHIGGDVSQLRSSFWEDVTVNLDEPDDVIETFTSIKQQAELLGERERTYGQIHKQQKVLHKLKDSPYFGRIDFKEEGEETEPVYIGIRSFMDKKNEEFYIYDWRAPISSVYYDYSPGPASYQTPGGKINGELLLKRQFIIRDGKLISLFDTGVTIGDELLLEVLGNNANSMMKSIVATIQKEQNQIIRNDKSKYLLVQGVAGSGKTSAALQRVAYLLYKHRDTLKSDNIMLFSPNPLFNSYVSTVLPELGEENMRQSTFYEYLQSRIGKSYQVEDSFSQLEYLLTETNKAKKAQRLISIQYKSSAAFKELIDEYLQHLQNDGIVFKDIMFRKKVFISSEELTRKFYEMDSTITIPNRMQLLIEWAQKEMKKHAKAERNQPWVDEEIQLLDKEEYLEAFHASETKNGKEQEFAYFEEEEKFLRKIIVNRYFKSIYAAVKKMRFIDFAAIYKNIFHLACPKELSKEEWQTIGIQTIANLNQSFLAYEDGTPFAYLKDKLEGKKSTSGIRQVFIDEAQDYSDFQINYLKELFPYSKMTLLGDINQAIYAHHHNEIVGNEESEEVERIELMKSYRSTKEIIEFTRGLTVNGDLIEPFNRHGEKPAVVNAANSEKKIKNIQKKIEEWMEKGHKTIAIICKTIEESKEVYKRLKAKLDVRLIQKGTTSYEKGISVIPAYLAKGIEFDGVILYNASSYEGELEKELFYTACTRAMHELTMYIENGKQNEYFEKIDHTTYVYEELEIN</sequence>
<dbReference type="PROSITE" id="PS51198">
    <property type="entry name" value="UVRD_HELICASE_ATP_BIND"/>
    <property type="match status" value="1"/>
</dbReference>
<evidence type="ECO:0000256" key="3">
    <source>
        <dbReference type="ARBA" id="ARBA00022806"/>
    </source>
</evidence>